<reference evidence="2" key="1">
    <citation type="journal article" date="2014" name="Front. Microbiol.">
        <title>High frequency of phylogenetically diverse reductive dehalogenase-homologous genes in deep subseafloor sedimentary metagenomes.</title>
        <authorList>
            <person name="Kawai M."/>
            <person name="Futagami T."/>
            <person name="Toyoda A."/>
            <person name="Takaki Y."/>
            <person name="Nishi S."/>
            <person name="Hori S."/>
            <person name="Arai W."/>
            <person name="Tsubouchi T."/>
            <person name="Morono Y."/>
            <person name="Uchiyama I."/>
            <person name="Ito T."/>
            <person name="Fujiyama A."/>
            <person name="Inagaki F."/>
            <person name="Takami H."/>
        </authorList>
    </citation>
    <scope>NUCLEOTIDE SEQUENCE</scope>
    <source>
        <strain evidence="2">Expedition CK06-06</strain>
    </source>
</reference>
<feature type="compositionally biased region" description="Polar residues" evidence="1">
    <location>
        <begin position="38"/>
        <end position="47"/>
    </location>
</feature>
<feature type="compositionally biased region" description="Polar residues" evidence="1">
    <location>
        <begin position="1"/>
        <end position="22"/>
    </location>
</feature>
<evidence type="ECO:0000313" key="2">
    <source>
        <dbReference type="EMBL" id="GAH65792.1"/>
    </source>
</evidence>
<name>X1H8R8_9ZZZZ</name>
<dbReference type="EMBL" id="BARU01034629">
    <property type="protein sequence ID" value="GAH65792.1"/>
    <property type="molecule type" value="Genomic_DNA"/>
</dbReference>
<proteinExistence type="predicted"/>
<sequence>MPSCLRTQGKSQDTPQYGTNTGYPGEGKHTAGEDGAQVTGSNASRWG</sequence>
<evidence type="ECO:0000256" key="1">
    <source>
        <dbReference type="SAM" id="MobiDB-lite"/>
    </source>
</evidence>
<gene>
    <name evidence="2" type="ORF">S03H2_54328</name>
</gene>
<dbReference type="AlphaFoldDB" id="X1H8R8"/>
<organism evidence="2">
    <name type="scientific">marine sediment metagenome</name>
    <dbReference type="NCBI Taxonomy" id="412755"/>
    <lineage>
        <taxon>unclassified sequences</taxon>
        <taxon>metagenomes</taxon>
        <taxon>ecological metagenomes</taxon>
    </lineage>
</organism>
<feature type="region of interest" description="Disordered" evidence="1">
    <location>
        <begin position="1"/>
        <end position="47"/>
    </location>
</feature>
<protein>
    <submittedName>
        <fullName evidence="2">Uncharacterized protein</fullName>
    </submittedName>
</protein>
<comment type="caution">
    <text evidence="2">The sequence shown here is derived from an EMBL/GenBank/DDBJ whole genome shotgun (WGS) entry which is preliminary data.</text>
</comment>
<accession>X1H8R8</accession>